<name>A0A1R4H279_9GAMM</name>
<evidence type="ECO:0000313" key="1">
    <source>
        <dbReference type="EMBL" id="SJM89949.1"/>
    </source>
</evidence>
<accession>A0A1R4H279</accession>
<dbReference type="EMBL" id="FUKI01000031">
    <property type="protein sequence ID" value="SJM89949.1"/>
    <property type="molecule type" value="Genomic_DNA"/>
</dbReference>
<dbReference type="AlphaFoldDB" id="A0A1R4H279"/>
<proteinExistence type="predicted"/>
<keyword evidence="2" id="KW-1185">Reference proteome</keyword>
<gene>
    <name evidence="1" type="ORF">CRENPOLYSF1_1260022</name>
</gene>
<sequence>MLQVNIKFNTLSNNKDILVLANHCYTYKLKQHLCQHIIAHIKHNVMTNPSISIPTQY</sequence>
<organism evidence="1 2">
    <name type="scientific">Crenothrix polyspora</name>
    <dbReference type="NCBI Taxonomy" id="360316"/>
    <lineage>
        <taxon>Bacteria</taxon>
        <taxon>Pseudomonadati</taxon>
        <taxon>Pseudomonadota</taxon>
        <taxon>Gammaproteobacteria</taxon>
        <taxon>Methylococcales</taxon>
        <taxon>Crenotrichaceae</taxon>
        <taxon>Crenothrix</taxon>
    </lineage>
</organism>
<reference evidence="2" key="1">
    <citation type="submission" date="2017-02" db="EMBL/GenBank/DDBJ databases">
        <authorList>
            <person name="Daims H."/>
        </authorList>
    </citation>
    <scope>NUCLEOTIDE SEQUENCE [LARGE SCALE GENOMIC DNA]</scope>
</reference>
<protein>
    <submittedName>
        <fullName evidence="1">Uncharacterized protein</fullName>
    </submittedName>
</protein>
<dbReference type="Proteomes" id="UP000195667">
    <property type="component" value="Unassembled WGS sequence"/>
</dbReference>
<evidence type="ECO:0000313" key="2">
    <source>
        <dbReference type="Proteomes" id="UP000195667"/>
    </source>
</evidence>